<feature type="non-terminal residue" evidence="8">
    <location>
        <position position="1"/>
    </location>
</feature>
<proteinExistence type="predicted"/>
<dbReference type="EMBL" id="JACGCM010001448">
    <property type="protein sequence ID" value="KAF6154893.1"/>
    <property type="molecule type" value="Genomic_DNA"/>
</dbReference>
<dbReference type="InterPro" id="IPR015300">
    <property type="entry name" value="DNA-bd_pseudobarrel_sf"/>
</dbReference>
<evidence type="ECO:0000313" key="8">
    <source>
        <dbReference type="EMBL" id="KAF6154893.1"/>
    </source>
</evidence>
<dbReference type="OrthoDB" id="1909330at2759"/>
<feature type="region of interest" description="Disordered" evidence="6">
    <location>
        <begin position="145"/>
        <end position="178"/>
    </location>
</feature>
<dbReference type="InterPro" id="IPR044837">
    <property type="entry name" value="REM16-like"/>
</dbReference>
<organism evidence="8 9">
    <name type="scientific">Kingdonia uniflora</name>
    <dbReference type="NCBI Taxonomy" id="39325"/>
    <lineage>
        <taxon>Eukaryota</taxon>
        <taxon>Viridiplantae</taxon>
        <taxon>Streptophyta</taxon>
        <taxon>Embryophyta</taxon>
        <taxon>Tracheophyta</taxon>
        <taxon>Spermatophyta</taxon>
        <taxon>Magnoliopsida</taxon>
        <taxon>Ranunculales</taxon>
        <taxon>Circaeasteraceae</taxon>
        <taxon>Kingdonia</taxon>
    </lineage>
</organism>
<evidence type="ECO:0000256" key="5">
    <source>
        <dbReference type="ARBA" id="ARBA00023242"/>
    </source>
</evidence>
<dbReference type="AlphaFoldDB" id="A0A7J7MJ23"/>
<accession>A0A7J7MJ23</accession>
<comment type="caution">
    <text evidence="8">The sequence shown here is derived from an EMBL/GenBank/DDBJ whole genome shotgun (WGS) entry which is preliminary data.</text>
</comment>
<gene>
    <name evidence="8" type="ORF">GIB67_018330</name>
</gene>
<dbReference type="SMART" id="SM01019">
    <property type="entry name" value="B3"/>
    <property type="match status" value="1"/>
</dbReference>
<dbReference type="CDD" id="cd10017">
    <property type="entry name" value="B3_DNA"/>
    <property type="match status" value="1"/>
</dbReference>
<dbReference type="GO" id="GO:0003677">
    <property type="term" value="F:DNA binding"/>
    <property type="evidence" value="ECO:0007669"/>
    <property type="project" value="UniProtKB-KW"/>
</dbReference>
<evidence type="ECO:0000313" key="9">
    <source>
        <dbReference type="Proteomes" id="UP000541444"/>
    </source>
</evidence>
<evidence type="ECO:0000256" key="1">
    <source>
        <dbReference type="ARBA" id="ARBA00004123"/>
    </source>
</evidence>
<feature type="domain" description="TF-B3" evidence="7">
    <location>
        <begin position="43"/>
        <end position="134"/>
    </location>
</feature>
<dbReference type="PROSITE" id="PS50863">
    <property type="entry name" value="B3"/>
    <property type="match status" value="1"/>
</dbReference>
<protein>
    <recommendedName>
        <fullName evidence="7">TF-B3 domain-containing protein</fullName>
    </recommendedName>
</protein>
<keyword evidence="3" id="KW-0238">DNA-binding</keyword>
<keyword evidence="5" id="KW-0539">Nucleus</keyword>
<keyword evidence="9" id="KW-1185">Reference proteome</keyword>
<dbReference type="GO" id="GO:0005634">
    <property type="term" value="C:nucleus"/>
    <property type="evidence" value="ECO:0007669"/>
    <property type="project" value="UniProtKB-SubCell"/>
</dbReference>
<reference evidence="8 9" key="1">
    <citation type="journal article" date="2020" name="IScience">
        <title>Genome Sequencing of the Endangered Kingdonia uniflora (Circaeasteraceae, Ranunculales) Reveals Potential Mechanisms of Evolutionary Specialization.</title>
        <authorList>
            <person name="Sun Y."/>
            <person name="Deng T."/>
            <person name="Zhang A."/>
            <person name="Moore M.J."/>
            <person name="Landis J.B."/>
            <person name="Lin N."/>
            <person name="Zhang H."/>
            <person name="Zhang X."/>
            <person name="Huang J."/>
            <person name="Zhang X."/>
            <person name="Sun H."/>
            <person name="Wang H."/>
        </authorList>
    </citation>
    <scope>NUCLEOTIDE SEQUENCE [LARGE SCALE GENOMIC DNA]</scope>
    <source>
        <strain evidence="8">TB1705</strain>
        <tissue evidence="8">Leaf</tissue>
    </source>
</reference>
<keyword evidence="2" id="KW-0805">Transcription regulation</keyword>
<evidence type="ECO:0000256" key="2">
    <source>
        <dbReference type="ARBA" id="ARBA00023015"/>
    </source>
</evidence>
<comment type="subcellular location">
    <subcellularLocation>
        <location evidence="1">Nucleus</location>
    </subcellularLocation>
</comment>
<evidence type="ECO:0000256" key="3">
    <source>
        <dbReference type="ARBA" id="ARBA00023125"/>
    </source>
</evidence>
<evidence type="ECO:0000256" key="4">
    <source>
        <dbReference type="ARBA" id="ARBA00023163"/>
    </source>
</evidence>
<evidence type="ECO:0000256" key="6">
    <source>
        <dbReference type="SAM" id="MobiDB-lite"/>
    </source>
</evidence>
<dbReference type="Proteomes" id="UP000541444">
    <property type="component" value="Unassembled WGS sequence"/>
</dbReference>
<name>A0A7J7MJ23_9MAGN</name>
<keyword evidence="4" id="KW-0804">Transcription</keyword>
<dbReference type="Gene3D" id="2.40.330.10">
    <property type="entry name" value="DNA-binding pseudobarrel domain"/>
    <property type="match status" value="1"/>
</dbReference>
<evidence type="ECO:0000259" key="7">
    <source>
        <dbReference type="PROSITE" id="PS50863"/>
    </source>
</evidence>
<dbReference type="SUPFAM" id="SSF101936">
    <property type="entry name" value="DNA-binding pseudobarrel domain"/>
    <property type="match status" value="1"/>
</dbReference>
<dbReference type="PANTHER" id="PTHR31391:SF101">
    <property type="entry name" value="B3 DOMAIN-CONTAINING PROTEIN OS01G0234100"/>
    <property type="match status" value="1"/>
</dbReference>
<sequence>VSQSYCGLTFRLFLQGHAEQGRICAREQAEEVQRNLDPKHPSFVKSLVRSNVGSSFILSLPAEFCNLHLPKQNITVTLIDEDKETCTSNFIYKRKGLSAGWGGFSTSHNLAEGDVLVFQLVKPDEFQVYIRRAYGSSRVDRGLSLQNFDGPAKKSNPGKRIKPNEKIKGVGQRTQRRGHKTLRLADLQPKVTDRGHEFEKTAGEIGSKVSCDVMFCENLERKDFDTAIDGLKKNSDLNEYTWTKYYELCQSQKMFLHKDLLDCCYNLIGGIIYEIVKIADDIKASNLSTSRDEYSTWDKKLKAFELLGMNVGFLHDKLQKLLSFYLDGERVALEIVKRSKS</sequence>
<dbReference type="InterPro" id="IPR003340">
    <property type="entry name" value="B3_DNA-bd"/>
</dbReference>
<dbReference type="Pfam" id="PF02362">
    <property type="entry name" value="B3"/>
    <property type="match status" value="1"/>
</dbReference>
<dbReference type="PANTHER" id="PTHR31391">
    <property type="entry name" value="B3 DOMAIN-CONTAINING PROTEIN OS11G0197600-RELATED"/>
    <property type="match status" value="1"/>
</dbReference>